<dbReference type="InterPro" id="IPR020591">
    <property type="entry name" value="Chromosome_initiator_DnaA-like"/>
</dbReference>
<dbReference type="InterPro" id="IPR010921">
    <property type="entry name" value="Trp_repressor/repl_initiator"/>
</dbReference>
<comment type="domain">
    <text evidence="8">Domain I is involved in oligomerization and binding regulators, domain II is flexibile and of varying length in different bacteria, domain III forms the AAA+ region, while domain IV binds dsDNA.</text>
</comment>
<dbReference type="SMART" id="SM00760">
    <property type="entry name" value="Bac_DnaA_C"/>
    <property type="match status" value="1"/>
</dbReference>
<dbReference type="Pfam" id="PF08299">
    <property type="entry name" value="Bac_DnaA_C"/>
    <property type="match status" value="1"/>
</dbReference>
<evidence type="ECO:0000256" key="2">
    <source>
        <dbReference type="ARBA" id="ARBA00022490"/>
    </source>
</evidence>
<feature type="region of interest" description="Domain IV, binds dsDNA" evidence="8">
    <location>
        <begin position="360"/>
        <end position="480"/>
    </location>
</feature>
<evidence type="ECO:0000313" key="14">
    <source>
        <dbReference type="EMBL" id="GAB1251986.1"/>
    </source>
</evidence>
<keyword evidence="4 8" id="KW-0547">Nucleotide-binding</keyword>
<feature type="binding site" evidence="8">
    <location>
        <position position="187"/>
    </location>
    <ligand>
        <name>ATP</name>
        <dbReference type="ChEBI" id="CHEBI:30616"/>
    </ligand>
</feature>
<evidence type="ECO:0000256" key="4">
    <source>
        <dbReference type="ARBA" id="ARBA00022741"/>
    </source>
</evidence>
<evidence type="ECO:0000313" key="15">
    <source>
        <dbReference type="Proteomes" id="UP001628220"/>
    </source>
</evidence>
<dbReference type="RefSeq" id="WP_411915758.1">
    <property type="nucleotide sequence ID" value="NZ_BAAFSF010000004.1"/>
</dbReference>
<keyword evidence="7 8" id="KW-0238">DNA-binding</keyword>
<feature type="domain" description="Chromosomal replication initiator DnaA C-terminal" evidence="13">
    <location>
        <begin position="388"/>
        <end position="457"/>
    </location>
</feature>
<comment type="subunit">
    <text evidence="8">Oligomerizes as a right-handed, spiral filament on DNA at oriC.</text>
</comment>
<dbReference type="InterPro" id="IPR013159">
    <property type="entry name" value="DnaA_C"/>
</dbReference>
<dbReference type="Pfam" id="PF00308">
    <property type="entry name" value="Bac_DnaA"/>
    <property type="match status" value="1"/>
</dbReference>
<dbReference type="CDD" id="cd06571">
    <property type="entry name" value="Bac_DnaA_C"/>
    <property type="match status" value="1"/>
</dbReference>
<dbReference type="Gene3D" id="1.10.8.60">
    <property type="match status" value="1"/>
</dbReference>
<dbReference type="Gene3D" id="3.30.300.180">
    <property type="match status" value="1"/>
</dbReference>
<evidence type="ECO:0000256" key="1">
    <source>
        <dbReference type="ARBA" id="ARBA00006583"/>
    </source>
</evidence>
<feature type="binding site" evidence="8">
    <location>
        <position position="190"/>
    </location>
    <ligand>
        <name>ATP</name>
        <dbReference type="ChEBI" id="CHEBI:30616"/>
    </ligand>
</feature>
<gene>
    <name evidence="8 14" type="primary">dnaA</name>
    <name evidence="14" type="ORF">Tsumi_10920</name>
</gene>
<keyword evidence="2 8" id="KW-0963">Cytoplasm</keyword>
<accession>A0ABQ0E2Q0</accession>
<evidence type="ECO:0000256" key="8">
    <source>
        <dbReference type="HAMAP-Rule" id="MF_00377"/>
    </source>
</evidence>
<dbReference type="InterPro" id="IPR001957">
    <property type="entry name" value="Chromosome_initiator_DnaA"/>
</dbReference>
<dbReference type="Gene3D" id="3.40.50.300">
    <property type="entry name" value="P-loop containing nucleotide triphosphate hydrolases"/>
    <property type="match status" value="1"/>
</dbReference>
<keyword evidence="6 8" id="KW-0446">Lipid-binding</keyword>
<dbReference type="Pfam" id="PF11638">
    <property type="entry name" value="DnaA_N"/>
    <property type="match status" value="1"/>
</dbReference>
<dbReference type="PROSITE" id="PS01008">
    <property type="entry name" value="DNAA"/>
    <property type="match status" value="1"/>
</dbReference>
<dbReference type="InterPro" id="IPR024633">
    <property type="entry name" value="DnaA_N_dom"/>
</dbReference>
<dbReference type="PRINTS" id="PR00051">
    <property type="entry name" value="DNAA"/>
</dbReference>
<evidence type="ECO:0000259" key="12">
    <source>
        <dbReference type="SMART" id="SM00382"/>
    </source>
</evidence>
<organism evidence="14 15">
    <name type="scientific">Porphyromonas miyakawae</name>
    <dbReference type="NCBI Taxonomy" id="3137470"/>
    <lineage>
        <taxon>Bacteria</taxon>
        <taxon>Pseudomonadati</taxon>
        <taxon>Bacteroidota</taxon>
        <taxon>Bacteroidia</taxon>
        <taxon>Bacteroidales</taxon>
        <taxon>Porphyromonadaceae</taxon>
        <taxon>Porphyromonas</taxon>
    </lineage>
</organism>
<evidence type="ECO:0000256" key="5">
    <source>
        <dbReference type="ARBA" id="ARBA00022840"/>
    </source>
</evidence>
<feature type="region of interest" description="Domain I, interacts with DnaA modulators" evidence="8">
    <location>
        <begin position="1"/>
        <end position="123"/>
    </location>
</feature>
<comment type="caution">
    <text evidence="8">Lacks conserved residue(s) required for the propagation of feature annotation.</text>
</comment>
<keyword evidence="3 8" id="KW-0235">DNA replication</keyword>
<dbReference type="InterPro" id="IPR038454">
    <property type="entry name" value="DnaA_N_sf"/>
</dbReference>
<evidence type="ECO:0000256" key="3">
    <source>
        <dbReference type="ARBA" id="ARBA00022705"/>
    </source>
</evidence>
<dbReference type="PANTHER" id="PTHR30050">
    <property type="entry name" value="CHROMOSOMAL REPLICATION INITIATOR PROTEIN DNAA"/>
    <property type="match status" value="1"/>
</dbReference>
<comment type="function">
    <text evidence="8 10">Plays an essential role in the initiation and regulation of chromosomal replication. ATP-DnaA binds to the origin of replication (oriC) to initiate formation of the DNA replication initiation complex once per cell cycle. Binds the DnaA box (a 9 base pair repeat at the origin) and separates the double-stranded (ds)DNA. Forms a right-handed helical filament on oriC DNA; dsDNA binds to the exterior of the filament while single-stranded (ss)DNA is stabiized in the filament's interior. The ATP-DnaA-oriC complex binds and stabilizes one strand of the AT-rich DNA unwinding element (DUE), permitting loading of DNA polymerase. After initiation quickly degrades to an ADP-DnaA complex that is not apt for DNA replication. Binds acidic phospholipids.</text>
</comment>
<reference evidence="14 15" key="1">
    <citation type="journal article" date="2025" name="Int. J. Syst. Evol. Microbiol.">
        <title>Desulfovibrio falkowii sp. nov., Porphyromonas miyakawae sp. nov., Mediterraneibacter flintii sp. nov. and Owariibacterium komagatae gen. nov., sp. nov., isolated from human faeces.</title>
        <authorList>
            <person name="Hamaguchi T."/>
            <person name="Ohara M."/>
            <person name="Hisatomi A."/>
            <person name="Sekiguchi K."/>
            <person name="Takeda J.I."/>
            <person name="Ueyama J."/>
            <person name="Ito M."/>
            <person name="Nishiwaki H."/>
            <person name="Ogi T."/>
            <person name="Hirayama M."/>
            <person name="Ohkuma M."/>
            <person name="Sakamoto M."/>
            <person name="Ohno K."/>
        </authorList>
    </citation>
    <scope>NUCLEOTIDE SEQUENCE [LARGE SCALE GENOMIC DNA]</scope>
    <source>
        <strain evidence="14 15">13CB11C</strain>
    </source>
</reference>
<protein>
    <recommendedName>
        <fullName evidence="8 9">Chromosomal replication initiator protein DnaA</fullName>
    </recommendedName>
</protein>
<dbReference type="InterPro" id="IPR013317">
    <property type="entry name" value="DnaA_dom"/>
</dbReference>
<dbReference type="InterPro" id="IPR003593">
    <property type="entry name" value="AAA+_ATPase"/>
</dbReference>
<dbReference type="HAMAP" id="MF_00377">
    <property type="entry name" value="DnaA_bact"/>
    <property type="match status" value="1"/>
</dbReference>
<comment type="similarity">
    <text evidence="1 8 11">Belongs to the DnaA family.</text>
</comment>
<keyword evidence="15" id="KW-1185">Reference proteome</keyword>
<dbReference type="EMBL" id="BAAFSF010000004">
    <property type="protein sequence ID" value="GAB1251986.1"/>
    <property type="molecule type" value="Genomic_DNA"/>
</dbReference>
<feature type="domain" description="AAA+ ATPase" evidence="12">
    <location>
        <begin position="176"/>
        <end position="310"/>
    </location>
</feature>
<evidence type="ECO:0000259" key="13">
    <source>
        <dbReference type="SMART" id="SM00760"/>
    </source>
</evidence>
<evidence type="ECO:0000256" key="9">
    <source>
        <dbReference type="NCBIfam" id="TIGR00362"/>
    </source>
</evidence>
<dbReference type="SUPFAM" id="SSF48295">
    <property type="entry name" value="TrpR-like"/>
    <property type="match status" value="1"/>
</dbReference>
<dbReference type="InterPro" id="IPR018312">
    <property type="entry name" value="Chromosome_initiator_DnaA_CS"/>
</dbReference>
<dbReference type="InterPro" id="IPR027417">
    <property type="entry name" value="P-loop_NTPase"/>
</dbReference>
<keyword evidence="5 8" id="KW-0067">ATP-binding</keyword>
<proteinExistence type="inferred from homology"/>
<dbReference type="CDD" id="cd00009">
    <property type="entry name" value="AAA"/>
    <property type="match status" value="1"/>
</dbReference>
<evidence type="ECO:0000256" key="11">
    <source>
        <dbReference type="RuleBase" id="RU004227"/>
    </source>
</evidence>
<dbReference type="SUPFAM" id="SSF52540">
    <property type="entry name" value="P-loop containing nucleoside triphosphate hydrolases"/>
    <property type="match status" value="1"/>
</dbReference>
<dbReference type="PANTHER" id="PTHR30050:SF2">
    <property type="entry name" value="CHROMOSOMAL REPLICATION INITIATOR PROTEIN DNAA"/>
    <property type="match status" value="1"/>
</dbReference>
<sequence length="480" mass="54438">MALDEGSAAIRGIFSSGEAVQLSHEEIWSAALSLFKQRLEEKAFNTWFLPIEPISCIDSTLTIRVPSNFFIEYIEKNFSHIFADVLTRIMGPAARLRYIAPIDSSVRRDNSGSITTLSHPENAGRTEVQPSVKTNTIGWKHNLIENFTFDTFIESASNMVSYTLAKHISQKPGMLTYNPFFVYGAPGVGKTHLINAIGWEILKLHPEMRVLYISSDTFLQQFTSASCNHKTDDFTHFYQQVDVLLIDDIQGLIGKEKTQIAFFQIFNHLFQLGKQIVLSCDKPPVDLQGMHERLASRISGSCTTQIDRPDEELRRNVLHQKMERESVRLSEDVVNYIAKSVTGNLRTLEGTISTLLAHSVARGVKEINLKFAREIISLNVRIDEPDLTLDRFVTLVSDRLGITIDEMRSKSRKQEIVMARQIVMYLTHKYTDEPLTAIGQMLGGRTHATVLHSCKVVEEQMEQSRLMKSTIRDIEKECLL</sequence>
<evidence type="ECO:0000256" key="7">
    <source>
        <dbReference type="ARBA" id="ARBA00023125"/>
    </source>
</evidence>
<name>A0ABQ0E2Q0_9PORP</name>
<comment type="caution">
    <text evidence="14">The sequence shown here is derived from an EMBL/GenBank/DDBJ whole genome shotgun (WGS) entry which is preliminary data.</text>
</comment>
<dbReference type="SMART" id="SM00382">
    <property type="entry name" value="AAA"/>
    <property type="match status" value="1"/>
</dbReference>
<feature type="binding site" evidence="8">
    <location>
        <position position="191"/>
    </location>
    <ligand>
        <name>ATP</name>
        <dbReference type="ChEBI" id="CHEBI:30616"/>
    </ligand>
</feature>
<feature type="binding site" evidence="8">
    <location>
        <position position="189"/>
    </location>
    <ligand>
        <name>ATP</name>
        <dbReference type="ChEBI" id="CHEBI:30616"/>
    </ligand>
</feature>
<comment type="subcellular location">
    <subcellularLocation>
        <location evidence="8">Cytoplasm</location>
    </subcellularLocation>
</comment>
<evidence type="ECO:0000256" key="6">
    <source>
        <dbReference type="ARBA" id="ARBA00023121"/>
    </source>
</evidence>
<evidence type="ECO:0000256" key="10">
    <source>
        <dbReference type="RuleBase" id="RU000577"/>
    </source>
</evidence>
<dbReference type="Proteomes" id="UP001628220">
    <property type="component" value="Unassembled WGS sequence"/>
</dbReference>
<dbReference type="Gene3D" id="1.10.1750.10">
    <property type="match status" value="1"/>
</dbReference>
<dbReference type="NCBIfam" id="TIGR00362">
    <property type="entry name" value="DnaA"/>
    <property type="match status" value="1"/>
</dbReference>